<dbReference type="EMBL" id="JACHFM010000004">
    <property type="protein sequence ID" value="MBB5223705.1"/>
    <property type="molecule type" value="Genomic_DNA"/>
</dbReference>
<sequence length="155" mass="15339">MGRAGVKDILSGLIFLGFAGAFGTAAAGYKLGTAFRMGPGYFPLVLAVALGVLGAAILVKGVTAAASDTPLGPVPWRGAVLILTALVCFGATVRGLGLVPAVFAAAFLSGLASRSNSPLAALAIASALTALAVVIFHFGLGVSVPLFGSWLRGIV</sequence>
<comment type="caution">
    <text evidence="3">The sequence shown here is derived from an EMBL/GenBank/DDBJ whole genome shotgun (WGS) entry which is preliminary data.</text>
</comment>
<feature type="transmembrane region" description="Helical" evidence="1">
    <location>
        <begin position="12"/>
        <end position="29"/>
    </location>
</feature>
<keyword evidence="4" id="KW-1185">Reference proteome</keyword>
<protein>
    <recommendedName>
        <fullName evidence="2">DUF1468 domain-containing protein</fullName>
    </recommendedName>
</protein>
<feature type="transmembrane region" description="Helical" evidence="1">
    <location>
        <begin position="119"/>
        <end position="140"/>
    </location>
</feature>
<keyword evidence="1" id="KW-0472">Membrane</keyword>
<evidence type="ECO:0000256" key="1">
    <source>
        <dbReference type="SAM" id="Phobius"/>
    </source>
</evidence>
<dbReference type="Pfam" id="PF07331">
    <property type="entry name" value="TctB"/>
    <property type="match status" value="1"/>
</dbReference>
<keyword evidence="1" id="KW-1133">Transmembrane helix</keyword>
<keyword evidence="1" id="KW-0812">Transmembrane</keyword>
<dbReference type="Proteomes" id="UP000549457">
    <property type="component" value="Unassembled WGS sequence"/>
</dbReference>
<dbReference type="RefSeq" id="WP_184153140.1">
    <property type="nucleotide sequence ID" value="NZ_JACHFM010000004.1"/>
</dbReference>
<feature type="transmembrane region" description="Helical" evidence="1">
    <location>
        <begin position="41"/>
        <end position="59"/>
    </location>
</feature>
<evidence type="ECO:0000259" key="2">
    <source>
        <dbReference type="Pfam" id="PF07331"/>
    </source>
</evidence>
<accession>A0A840ST55</accession>
<evidence type="ECO:0000313" key="3">
    <source>
        <dbReference type="EMBL" id="MBB5223705.1"/>
    </source>
</evidence>
<reference evidence="3 4" key="1">
    <citation type="submission" date="2020-08" db="EMBL/GenBank/DDBJ databases">
        <title>Genomic Encyclopedia of Type Strains, Phase IV (KMG-IV): sequencing the most valuable type-strain genomes for metagenomic binning, comparative biology and taxonomic classification.</title>
        <authorList>
            <person name="Goeker M."/>
        </authorList>
    </citation>
    <scope>NUCLEOTIDE SEQUENCE [LARGE SCALE GENOMIC DNA]</scope>
    <source>
        <strain evidence="3 4">DSM 101730</strain>
    </source>
</reference>
<proteinExistence type="predicted"/>
<name>A0A840ST55_9RHOB</name>
<organism evidence="3 4">
    <name type="scientific">Amaricoccus macauensis</name>
    <dbReference type="NCBI Taxonomy" id="57001"/>
    <lineage>
        <taxon>Bacteria</taxon>
        <taxon>Pseudomonadati</taxon>
        <taxon>Pseudomonadota</taxon>
        <taxon>Alphaproteobacteria</taxon>
        <taxon>Rhodobacterales</taxon>
        <taxon>Paracoccaceae</taxon>
        <taxon>Amaricoccus</taxon>
    </lineage>
</organism>
<feature type="domain" description="DUF1468" evidence="2">
    <location>
        <begin position="10"/>
        <end position="145"/>
    </location>
</feature>
<evidence type="ECO:0000313" key="4">
    <source>
        <dbReference type="Proteomes" id="UP000549457"/>
    </source>
</evidence>
<dbReference type="AlphaFoldDB" id="A0A840ST55"/>
<dbReference type="InterPro" id="IPR009936">
    <property type="entry name" value="DUF1468"/>
</dbReference>
<gene>
    <name evidence="3" type="ORF">HNP73_003659</name>
</gene>
<feature type="transmembrane region" description="Helical" evidence="1">
    <location>
        <begin position="79"/>
        <end position="107"/>
    </location>
</feature>